<dbReference type="GO" id="GO:0004126">
    <property type="term" value="F:cytidine deaminase activity"/>
    <property type="evidence" value="ECO:0007669"/>
    <property type="project" value="UniProtKB-EC"/>
</dbReference>
<protein>
    <submittedName>
        <fullName evidence="1">Cytidine deaminase</fullName>
        <ecNumber evidence="1">3.5.4.5</ecNumber>
    </submittedName>
</protein>
<dbReference type="AlphaFoldDB" id="A0A6J4KX11"/>
<dbReference type="EMBL" id="CADCTU010000411">
    <property type="protein sequence ID" value="CAA9316325.1"/>
    <property type="molecule type" value="Genomic_DNA"/>
</dbReference>
<dbReference type="CDD" id="cd01283">
    <property type="entry name" value="cytidine_deaminase"/>
    <property type="match status" value="1"/>
</dbReference>
<feature type="non-terminal residue" evidence="1">
    <location>
        <position position="1"/>
    </location>
</feature>
<dbReference type="SUPFAM" id="SSF53927">
    <property type="entry name" value="Cytidine deaminase-like"/>
    <property type="match status" value="1"/>
</dbReference>
<organism evidence="1">
    <name type="scientific">uncultured Gemmatimonadaceae bacterium</name>
    <dbReference type="NCBI Taxonomy" id="246130"/>
    <lineage>
        <taxon>Bacteria</taxon>
        <taxon>Pseudomonadati</taxon>
        <taxon>Gemmatimonadota</taxon>
        <taxon>Gemmatimonadia</taxon>
        <taxon>Gemmatimonadales</taxon>
        <taxon>Gemmatimonadaceae</taxon>
        <taxon>environmental samples</taxon>
    </lineage>
</organism>
<gene>
    <name evidence="1" type="ORF">AVDCRST_MAG11-1792</name>
</gene>
<accession>A0A6J4KX11</accession>
<dbReference type="EC" id="3.5.4.5" evidence="1"/>
<evidence type="ECO:0000313" key="1">
    <source>
        <dbReference type="EMBL" id="CAA9316325.1"/>
    </source>
</evidence>
<proteinExistence type="predicted"/>
<dbReference type="InterPro" id="IPR016193">
    <property type="entry name" value="Cytidine_deaminase-like"/>
</dbReference>
<dbReference type="Gene3D" id="3.40.140.10">
    <property type="entry name" value="Cytidine Deaminase, domain 2"/>
    <property type="match status" value="1"/>
</dbReference>
<reference evidence="1" key="1">
    <citation type="submission" date="2020-02" db="EMBL/GenBank/DDBJ databases">
        <authorList>
            <person name="Meier V. D."/>
        </authorList>
    </citation>
    <scope>NUCLEOTIDE SEQUENCE</scope>
    <source>
        <strain evidence="1">AVDCRST_MAG11</strain>
    </source>
</reference>
<sequence length="65" mass="7332">REFDALVLVTEADDPTPPCGQCRQVLVEFAPDLAITSRTRAGAERRWRLSELLPHPFNPSSLTQR</sequence>
<name>A0A6J4KX11_9BACT</name>
<keyword evidence="1" id="KW-0378">Hydrolase</keyword>